<organism evidence="1">
    <name type="scientific">Schistosoma japonicum</name>
    <name type="common">Blood fluke</name>
    <dbReference type="NCBI Taxonomy" id="6182"/>
    <lineage>
        <taxon>Eukaryota</taxon>
        <taxon>Metazoa</taxon>
        <taxon>Spiralia</taxon>
        <taxon>Lophotrochozoa</taxon>
        <taxon>Platyhelminthes</taxon>
        <taxon>Trematoda</taxon>
        <taxon>Digenea</taxon>
        <taxon>Strigeidida</taxon>
        <taxon>Schistosomatoidea</taxon>
        <taxon>Schistosomatidae</taxon>
        <taxon>Schistosoma</taxon>
    </lineage>
</organism>
<sequence>MGDHLNTVAFEVVDQLDLMRLRNPIWQNGPLLPLLVSKTSQ</sequence>
<dbReference type="EMBL" id="AY812132">
    <property type="protein sequence ID" value="AAX28021.1"/>
    <property type="molecule type" value="mRNA"/>
</dbReference>
<reference evidence="1" key="1">
    <citation type="submission" date="2005-03" db="EMBL/GenBank/DDBJ databases">
        <authorList>
            <person name="Han Z."/>
        </authorList>
    </citation>
    <scope>NUCLEOTIDE SEQUENCE</scope>
</reference>
<proteinExistence type="evidence at transcript level"/>
<name>Q5BX54_SCHJA</name>
<dbReference type="AlphaFoldDB" id="Q5BX54"/>
<reference evidence="1" key="2">
    <citation type="journal article" date="2006" name="PLoS Pathog.">
        <title>New perspectives on host-parasite interplay by comparative transcriptomic and proteomic analyses of Schistosoma japonicum.</title>
        <authorList>
            <person name="Liu F."/>
            <person name="Lu J."/>
            <person name="Hu W."/>
            <person name="Wang S.Y."/>
            <person name="Cui S.J."/>
            <person name="Chi M."/>
            <person name="Yan Q."/>
            <person name="Wang X.R."/>
            <person name="Song H.D."/>
            <person name="Xu X.N."/>
            <person name="Wang J.J."/>
            <person name="Zhang X.L."/>
            <person name="Zhang X."/>
            <person name="Wang Z.Q."/>
            <person name="Xue C.L."/>
            <person name="Brindley P.J."/>
            <person name="McManus D.P."/>
            <person name="Yang P.Y."/>
            <person name="Feng Z."/>
            <person name="Chen Z."/>
            <person name="Han Z.G."/>
        </authorList>
    </citation>
    <scope>NUCLEOTIDE SEQUENCE</scope>
</reference>
<evidence type="ECO:0000313" key="1">
    <source>
        <dbReference type="EMBL" id="AAX28021.1"/>
    </source>
</evidence>
<accession>Q5BX54</accession>
<protein>
    <submittedName>
        <fullName evidence="1">Uncharacterized protein</fullName>
    </submittedName>
</protein>